<evidence type="ECO:0000256" key="3">
    <source>
        <dbReference type="ARBA" id="ARBA00022801"/>
    </source>
</evidence>
<keyword evidence="2" id="KW-0227">DNA damage</keyword>
<evidence type="ECO:0000256" key="7">
    <source>
        <dbReference type="RuleBase" id="RU003991"/>
    </source>
</evidence>
<dbReference type="InterPro" id="IPR006197">
    <property type="entry name" value="Peptidase_S24_LexA"/>
</dbReference>
<dbReference type="RefSeq" id="WP_051625545.1">
    <property type="nucleotide sequence ID" value="NZ_FNQS01000001.1"/>
</dbReference>
<keyword evidence="5" id="KW-0234">DNA repair</keyword>
<reference evidence="9 10" key="1">
    <citation type="submission" date="2016-10" db="EMBL/GenBank/DDBJ databases">
        <authorList>
            <person name="de Groot N.N."/>
        </authorList>
    </citation>
    <scope>NUCLEOTIDE SEQUENCE [LARGE SCALE GENOMIC DNA]</scope>
    <source>
        <strain evidence="9 10">ATCC 29281</strain>
    </source>
</reference>
<dbReference type="Proteomes" id="UP000187280">
    <property type="component" value="Unassembled WGS sequence"/>
</dbReference>
<dbReference type="GeneID" id="97763067"/>
<dbReference type="GO" id="GO:0003677">
    <property type="term" value="F:DNA binding"/>
    <property type="evidence" value="ECO:0007669"/>
    <property type="project" value="InterPro"/>
</dbReference>
<gene>
    <name evidence="9" type="ORF">SAMN02982996_00120</name>
</gene>
<evidence type="ECO:0000256" key="6">
    <source>
        <dbReference type="ARBA" id="ARBA00023236"/>
    </source>
</evidence>
<keyword evidence="10" id="KW-1185">Reference proteome</keyword>
<keyword evidence="4 7" id="KW-0068">Autocatalytic cleavage</keyword>
<dbReference type="Gene3D" id="2.10.109.10">
    <property type="entry name" value="Umud Fragment, subunit A"/>
    <property type="match status" value="1"/>
</dbReference>
<dbReference type="InterPro" id="IPR015927">
    <property type="entry name" value="Peptidase_S24_S26A/B/C"/>
</dbReference>
<dbReference type="PANTHER" id="PTHR33516">
    <property type="entry name" value="LEXA REPRESSOR"/>
    <property type="match status" value="1"/>
</dbReference>
<evidence type="ECO:0000256" key="1">
    <source>
        <dbReference type="ARBA" id="ARBA00007484"/>
    </source>
</evidence>
<evidence type="ECO:0000313" key="9">
    <source>
        <dbReference type="EMBL" id="SDZ76551.1"/>
    </source>
</evidence>
<dbReference type="NCBIfam" id="NF007621">
    <property type="entry name" value="PRK10276.1"/>
    <property type="match status" value="1"/>
</dbReference>
<feature type="domain" description="Peptidase S24/S26A/S26B/S26C" evidence="8">
    <location>
        <begin position="19"/>
        <end position="133"/>
    </location>
</feature>
<name>A0A1H3VPE2_9GAMM</name>
<dbReference type="AlphaFoldDB" id="A0A1H3VPE2"/>
<dbReference type="PANTHER" id="PTHR33516:SF2">
    <property type="entry name" value="LEXA REPRESSOR-RELATED"/>
    <property type="match status" value="1"/>
</dbReference>
<dbReference type="PRINTS" id="PR00726">
    <property type="entry name" value="LEXASERPTASE"/>
</dbReference>
<dbReference type="GO" id="GO:0016787">
    <property type="term" value="F:hydrolase activity"/>
    <property type="evidence" value="ECO:0007669"/>
    <property type="project" value="UniProtKB-KW"/>
</dbReference>
<dbReference type="eggNOG" id="COG1974">
    <property type="taxonomic scope" value="Bacteria"/>
</dbReference>
<evidence type="ECO:0000259" key="8">
    <source>
        <dbReference type="Pfam" id="PF00717"/>
    </source>
</evidence>
<evidence type="ECO:0000256" key="4">
    <source>
        <dbReference type="ARBA" id="ARBA00022813"/>
    </source>
</evidence>
<keyword evidence="3 7" id="KW-0378">Hydrolase</keyword>
<proteinExistence type="inferred from homology"/>
<evidence type="ECO:0000256" key="2">
    <source>
        <dbReference type="ARBA" id="ARBA00022763"/>
    </source>
</evidence>
<dbReference type="SUPFAM" id="SSF51306">
    <property type="entry name" value="LexA/Signal peptidase"/>
    <property type="match status" value="1"/>
</dbReference>
<dbReference type="STRING" id="71657.SAMN02982996_00120"/>
<dbReference type="CDD" id="cd06529">
    <property type="entry name" value="S24_LexA-like"/>
    <property type="match status" value="1"/>
</dbReference>
<evidence type="ECO:0000256" key="5">
    <source>
        <dbReference type="ARBA" id="ARBA00023204"/>
    </source>
</evidence>
<dbReference type="InterPro" id="IPR050077">
    <property type="entry name" value="LexA_repressor"/>
</dbReference>
<dbReference type="GO" id="GO:0006281">
    <property type="term" value="P:DNA repair"/>
    <property type="evidence" value="ECO:0007669"/>
    <property type="project" value="UniProtKB-KW"/>
</dbReference>
<organism evidence="9 10">
    <name type="scientific">Lonsdalea quercina</name>
    <dbReference type="NCBI Taxonomy" id="71657"/>
    <lineage>
        <taxon>Bacteria</taxon>
        <taxon>Pseudomonadati</taxon>
        <taxon>Pseudomonadota</taxon>
        <taxon>Gammaproteobacteria</taxon>
        <taxon>Enterobacterales</taxon>
        <taxon>Pectobacteriaceae</taxon>
        <taxon>Lonsdalea</taxon>
    </lineage>
</organism>
<sequence length="142" mass="15549">MHSYRLLLPRLDSPKIVLPLFSDHCAAGFPSPAQDYVEKSLDLNELLIKHPSATYFVRASGESMVDVGIHDGDLLVVDRSLKASHGDVIIAAIDGEFTVKTLALKPRLALLPMNPAYAPIYPDPNALEIFGVVAHIIHSLQR</sequence>
<dbReference type="GO" id="GO:0006355">
    <property type="term" value="P:regulation of DNA-templated transcription"/>
    <property type="evidence" value="ECO:0007669"/>
    <property type="project" value="InterPro"/>
</dbReference>
<keyword evidence="6" id="KW-0742">SOS response</keyword>
<accession>A0A1H3VPE2</accession>
<dbReference type="Pfam" id="PF00717">
    <property type="entry name" value="Peptidase_S24"/>
    <property type="match status" value="1"/>
</dbReference>
<dbReference type="EMBL" id="FNQS01000001">
    <property type="protein sequence ID" value="SDZ76551.1"/>
    <property type="molecule type" value="Genomic_DNA"/>
</dbReference>
<dbReference type="InterPro" id="IPR039418">
    <property type="entry name" value="LexA-like"/>
</dbReference>
<dbReference type="InterPro" id="IPR036286">
    <property type="entry name" value="LexA/Signal_pep-like_sf"/>
</dbReference>
<dbReference type="GO" id="GO:0009432">
    <property type="term" value="P:SOS response"/>
    <property type="evidence" value="ECO:0007669"/>
    <property type="project" value="UniProtKB-KW"/>
</dbReference>
<comment type="similarity">
    <text evidence="1 7">Belongs to the peptidase S24 family.</text>
</comment>
<evidence type="ECO:0000313" key="10">
    <source>
        <dbReference type="Proteomes" id="UP000187280"/>
    </source>
</evidence>
<protein>
    <submittedName>
        <fullName evidence="9">DNA polymerase V</fullName>
    </submittedName>
</protein>